<dbReference type="PANTHER" id="PTHR42924">
    <property type="entry name" value="EXONUCLEASE"/>
    <property type="match status" value="1"/>
</dbReference>
<dbReference type="SUPFAM" id="SSF89550">
    <property type="entry name" value="PHP domain-like"/>
    <property type="match status" value="1"/>
</dbReference>
<gene>
    <name evidence="2" type="ORF">CEQ21_21095</name>
</gene>
<dbReference type="PANTHER" id="PTHR42924:SF3">
    <property type="entry name" value="POLYMERASE_HISTIDINOL PHOSPHATASE N-TERMINAL DOMAIN-CONTAINING PROTEIN"/>
    <property type="match status" value="1"/>
</dbReference>
<feature type="domain" description="Polymerase/histidinol phosphatase N-terminal" evidence="1">
    <location>
        <begin position="191"/>
        <end position="255"/>
    </location>
</feature>
<name>A0A553SLR0_NIACI</name>
<accession>A0A553SLR0</accession>
<dbReference type="Pfam" id="PF02811">
    <property type="entry name" value="PHP"/>
    <property type="match status" value="1"/>
</dbReference>
<dbReference type="CDD" id="cd07432">
    <property type="entry name" value="PHP_HisPPase"/>
    <property type="match status" value="1"/>
</dbReference>
<sequence>MREKENHILFEINSTITSKSTQSHIRHSFFVPENADTIYVDFSFDPPHQTDSDENKRLREEASAYYEAKLAHNEEEVIRNLLTLSIDDEDGFRGARHYHSPSQHHMISESNSSPGFLNKKNPPGLWSVTVSIHALVTESCQYKLRIYKQHDLASETVIPWRDRPLNQQIKDNDLKIPAYPPLEGPVKWVPSELHTHTFHSDGKQSLMEMVEAAEELGLKAVVMTDHNTISPFEEIELAEQTGLHILYGLEWTTFYGHLLTIGYDVPTYTDWRGIGPLDIEKGIKEIRRYDALVGIAHPFRIGNPIGTGCHWEFPVESINVVDFIEVWNSTRPGRKAYNQRAFQYWTDLLNKGYRITATAGRDWHHNEEINPLPAITYVKMSEGNEEKNAFRAAFLQSIRAGRITISYGKPLELIVKHAGMTYCVGDVLNRVENQSFIVQVSTEEWKYNNRIDCKNAVLVVVTNTGEILRGVKGQLQLQAEANLTDVRWIRSELYASIDNGTHELVAFTNPIYIR</sequence>
<evidence type="ECO:0000313" key="2">
    <source>
        <dbReference type="EMBL" id="TRZ37922.1"/>
    </source>
</evidence>
<reference evidence="3" key="1">
    <citation type="submission" date="2018-10" db="EMBL/GenBank/DDBJ databases">
        <title>FDA dAtabase for Regulatory Grade micrObial Sequences (FDA-ARGOS): Supporting development and validation of Infectious Disease Dx tests.</title>
        <authorList>
            <person name="Minogue T."/>
            <person name="Wolcott M."/>
            <person name="Wasieloski L."/>
            <person name="Aguilar W."/>
            <person name="Moore D."/>
            <person name="Tallon L."/>
            <person name="Sadzewicz L."/>
            <person name="Sengamalay N."/>
            <person name="Ott S."/>
            <person name="Godinez A."/>
            <person name="Nagaraj S."/>
            <person name="Vavikolanu K."/>
            <person name="Vyas G."/>
            <person name="Nadendla S."/>
            <person name="George J."/>
            <person name="Sichtig H."/>
        </authorList>
    </citation>
    <scope>NUCLEOTIDE SEQUENCE [LARGE SCALE GENOMIC DNA]</scope>
    <source>
        <strain evidence="3">FDAARGOS_343</strain>
    </source>
</reference>
<organism evidence="2 3">
    <name type="scientific">Niallia circulans</name>
    <name type="common">Bacillus circulans</name>
    <dbReference type="NCBI Taxonomy" id="1397"/>
    <lineage>
        <taxon>Bacteria</taxon>
        <taxon>Bacillati</taxon>
        <taxon>Bacillota</taxon>
        <taxon>Bacilli</taxon>
        <taxon>Bacillales</taxon>
        <taxon>Bacillaceae</taxon>
        <taxon>Niallia</taxon>
    </lineage>
</organism>
<dbReference type="EMBL" id="RIBP01000004">
    <property type="protein sequence ID" value="TRZ37922.1"/>
    <property type="molecule type" value="Genomic_DNA"/>
</dbReference>
<dbReference type="NCBIfam" id="NF038032">
    <property type="entry name" value="CehA_McbA_metalo"/>
    <property type="match status" value="1"/>
</dbReference>
<protein>
    <submittedName>
        <fullName evidence="2">PHP domain-containing protein</fullName>
    </submittedName>
</protein>
<evidence type="ECO:0000259" key="1">
    <source>
        <dbReference type="SMART" id="SM00481"/>
    </source>
</evidence>
<dbReference type="AlphaFoldDB" id="A0A553SLR0"/>
<evidence type="ECO:0000313" key="3">
    <source>
        <dbReference type="Proteomes" id="UP000319837"/>
    </source>
</evidence>
<dbReference type="Gene3D" id="3.20.20.140">
    <property type="entry name" value="Metal-dependent hydrolases"/>
    <property type="match status" value="1"/>
</dbReference>
<dbReference type="Proteomes" id="UP000319837">
    <property type="component" value="Unassembled WGS sequence"/>
</dbReference>
<dbReference type="SMART" id="SM00481">
    <property type="entry name" value="POLIIIAc"/>
    <property type="match status" value="1"/>
</dbReference>
<dbReference type="RefSeq" id="WP_185766203.1">
    <property type="nucleotide sequence ID" value="NZ_RIBP01000004.1"/>
</dbReference>
<dbReference type="InterPro" id="IPR003141">
    <property type="entry name" value="Pol/His_phosphatase_N"/>
</dbReference>
<comment type="caution">
    <text evidence="2">The sequence shown here is derived from an EMBL/GenBank/DDBJ whole genome shotgun (WGS) entry which is preliminary data.</text>
</comment>
<dbReference type="GO" id="GO:0004534">
    <property type="term" value="F:5'-3' RNA exonuclease activity"/>
    <property type="evidence" value="ECO:0007669"/>
    <property type="project" value="TreeGrafter"/>
</dbReference>
<proteinExistence type="predicted"/>
<dbReference type="InterPro" id="IPR004013">
    <property type="entry name" value="PHP_dom"/>
</dbReference>
<dbReference type="InterPro" id="IPR016195">
    <property type="entry name" value="Pol/histidinol_Pase-like"/>
</dbReference>
<dbReference type="GO" id="GO:0035312">
    <property type="term" value="F:5'-3' DNA exonuclease activity"/>
    <property type="evidence" value="ECO:0007669"/>
    <property type="project" value="TreeGrafter"/>
</dbReference>
<dbReference type="InterPro" id="IPR052018">
    <property type="entry name" value="PHP_domain"/>
</dbReference>